<feature type="transmembrane region" description="Helical" evidence="1">
    <location>
        <begin position="105"/>
        <end position="127"/>
    </location>
</feature>
<comment type="caution">
    <text evidence="2">The sequence shown here is derived from an EMBL/GenBank/DDBJ whole genome shotgun (WGS) entry which is preliminary data.</text>
</comment>
<keyword evidence="1" id="KW-1133">Transmembrane helix</keyword>
<organism evidence="2 3">
    <name type="scientific">Luteolibacter algae</name>
    <dbReference type="NCBI Taxonomy" id="454151"/>
    <lineage>
        <taxon>Bacteria</taxon>
        <taxon>Pseudomonadati</taxon>
        <taxon>Verrucomicrobiota</taxon>
        <taxon>Verrucomicrobiia</taxon>
        <taxon>Verrucomicrobiales</taxon>
        <taxon>Verrucomicrobiaceae</taxon>
        <taxon>Luteolibacter</taxon>
    </lineage>
</organism>
<sequence length="133" mass="14413">MISSPGKDASSDTPALRFVCLSCKTSLVVVGGRKGVSGPCPKCDAWIDASQFEEGDETVRTLNAQLPPVSSGRRRRGQSITSGRGTVRADGFIDHEFNDRRELFVTLRILAVSLAVIAVILFVTLYLKQWATA</sequence>
<keyword evidence="3" id="KW-1185">Reference proteome</keyword>
<reference evidence="3" key="1">
    <citation type="journal article" date="2019" name="Int. J. Syst. Evol. Microbiol.">
        <title>The Global Catalogue of Microorganisms (GCM) 10K type strain sequencing project: providing services to taxonomists for standard genome sequencing and annotation.</title>
        <authorList>
            <consortium name="The Broad Institute Genomics Platform"/>
            <consortium name="The Broad Institute Genome Sequencing Center for Infectious Disease"/>
            <person name="Wu L."/>
            <person name="Ma J."/>
        </authorList>
    </citation>
    <scope>NUCLEOTIDE SEQUENCE [LARGE SCALE GENOMIC DNA]</scope>
    <source>
        <strain evidence="3">CGMCC 4.7106</strain>
    </source>
</reference>
<evidence type="ECO:0000313" key="3">
    <source>
        <dbReference type="Proteomes" id="UP001597375"/>
    </source>
</evidence>
<protein>
    <submittedName>
        <fullName evidence="2">Uncharacterized protein</fullName>
    </submittedName>
</protein>
<name>A0ABW5D5U6_9BACT</name>
<accession>A0ABW5D5U6</accession>
<evidence type="ECO:0000256" key="1">
    <source>
        <dbReference type="SAM" id="Phobius"/>
    </source>
</evidence>
<proteinExistence type="predicted"/>
<evidence type="ECO:0000313" key="2">
    <source>
        <dbReference type="EMBL" id="MFD2255723.1"/>
    </source>
</evidence>
<dbReference type="RefSeq" id="WP_386818379.1">
    <property type="nucleotide sequence ID" value="NZ_JBHUIT010000002.1"/>
</dbReference>
<keyword evidence="1" id="KW-0812">Transmembrane</keyword>
<dbReference type="EMBL" id="JBHUIT010000002">
    <property type="protein sequence ID" value="MFD2255723.1"/>
    <property type="molecule type" value="Genomic_DNA"/>
</dbReference>
<dbReference type="Proteomes" id="UP001597375">
    <property type="component" value="Unassembled WGS sequence"/>
</dbReference>
<gene>
    <name evidence="2" type="ORF">ACFSSA_03460</name>
</gene>
<keyword evidence="1" id="KW-0472">Membrane</keyword>